<dbReference type="EMBL" id="CARXXK010000001">
    <property type="protein sequence ID" value="CAI6343057.1"/>
    <property type="molecule type" value="Genomic_DNA"/>
</dbReference>
<gene>
    <name evidence="7" type="ORF">MEUPH1_LOCUS19128</name>
    <name evidence="8" type="ORF">MEUPH1_LOCUS21369</name>
    <name evidence="5" type="ORF">MEUPH1_LOCUS376</name>
    <name evidence="6" type="ORF">MEUPH1_LOCUS6072</name>
</gene>
<feature type="domain" description="MADF" evidence="3">
    <location>
        <begin position="11"/>
        <end position="105"/>
    </location>
</feature>
<dbReference type="GO" id="GO:0005634">
    <property type="term" value="C:nucleus"/>
    <property type="evidence" value="ECO:0007669"/>
    <property type="project" value="UniProtKB-SubCell"/>
</dbReference>
<dbReference type="Pfam" id="PF02944">
    <property type="entry name" value="BESS"/>
    <property type="match status" value="1"/>
</dbReference>
<feature type="compositionally biased region" description="Polar residues" evidence="2">
    <location>
        <begin position="159"/>
        <end position="187"/>
    </location>
</feature>
<dbReference type="GO" id="GO:0006357">
    <property type="term" value="P:regulation of transcription by RNA polymerase II"/>
    <property type="evidence" value="ECO:0007669"/>
    <property type="project" value="TreeGrafter"/>
</dbReference>
<accession>A0AAV0VYW3</accession>
<dbReference type="PROSITE" id="PS51031">
    <property type="entry name" value="BESS"/>
    <property type="match status" value="1"/>
</dbReference>
<evidence type="ECO:0000313" key="5">
    <source>
        <dbReference type="EMBL" id="CAI6343057.1"/>
    </source>
</evidence>
<dbReference type="GO" id="GO:0003677">
    <property type="term" value="F:DNA binding"/>
    <property type="evidence" value="ECO:0007669"/>
    <property type="project" value="InterPro"/>
</dbReference>
<dbReference type="InterPro" id="IPR004210">
    <property type="entry name" value="BESS_motif"/>
</dbReference>
<evidence type="ECO:0000313" key="9">
    <source>
        <dbReference type="Proteomes" id="UP001160148"/>
    </source>
</evidence>
<evidence type="ECO:0000256" key="1">
    <source>
        <dbReference type="PROSITE-ProRule" id="PRU00371"/>
    </source>
</evidence>
<evidence type="ECO:0000313" key="8">
    <source>
        <dbReference type="EMBL" id="CAI6366830.1"/>
    </source>
</evidence>
<dbReference type="GO" id="GO:0005667">
    <property type="term" value="C:transcription regulator complex"/>
    <property type="evidence" value="ECO:0007669"/>
    <property type="project" value="TreeGrafter"/>
</dbReference>
<dbReference type="InterPro" id="IPR039353">
    <property type="entry name" value="TF_Adf1"/>
</dbReference>
<keyword evidence="9" id="KW-1185">Reference proteome</keyword>
<dbReference type="PANTHER" id="PTHR12243:SF67">
    <property type="entry name" value="COREPRESSOR OF PANGOLIN, ISOFORM A-RELATED"/>
    <property type="match status" value="1"/>
</dbReference>
<evidence type="ECO:0000313" key="6">
    <source>
        <dbReference type="EMBL" id="CAI6349523.1"/>
    </source>
</evidence>
<comment type="caution">
    <text evidence="6">The sequence shown here is derived from an EMBL/GenBank/DDBJ whole genome shotgun (WGS) entry which is preliminary data.</text>
</comment>
<feature type="region of interest" description="Disordered" evidence="2">
    <location>
        <begin position="105"/>
        <end position="192"/>
    </location>
</feature>
<reference evidence="6 9" key="1">
    <citation type="submission" date="2023-01" db="EMBL/GenBank/DDBJ databases">
        <authorList>
            <person name="Whitehead M."/>
        </authorList>
    </citation>
    <scope>NUCLEOTIDE SEQUENCE [LARGE SCALE GENOMIC DNA]</scope>
</reference>
<dbReference type="EMBL" id="CARXXK010000003">
    <property type="protein sequence ID" value="CAI6364282.1"/>
    <property type="molecule type" value="Genomic_DNA"/>
</dbReference>
<protein>
    <recommendedName>
        <fullName evidence="10">Transcription factor Adf-1</fullName>
    </recommendedName>
</protein>
<sequence length="323" mass="37382">MTYTDFEKTELLIFEVQKHNVLWNKKHKKYKDRLVGAKAWAEVSKATGITANEAKKRWRNLRDQFKKELKKVKKPRSGSSQDGQEKYHGKWSYFMPMQFLKDIETPRNTSGTFSNDDDDDDIEVGRSYEHKSDSNGDTEDEEDIDKDTTHSIEGMDSLVPQNDAQTQMTRNNSPIAELNSSKSAKTSGQKKMKKKEDEISFEQQLLQLEKTKIEAFIDSSRNAVKDDEDMYFLKSIHPYFGNMTPLQKLRVRTQIQEVIMRELSVPSSQPMNNNLTYSYQYPIPVQPMQSSQPIPFPPIHHPMQSLATEQSLSLQTDPPNYNT</sequence>
<feature type="compositionally biased region" description="Basic and acidic residues" evidence="2">
    <location>
        <begin position="123"/>
        <end position="134"/>
    </location>
</feature>
<dbReference type="Pfam" id="PF10545">
    <property type="entry name" value="MADF_DNA_bdg"/>
    <property type="match status" value="1"/>
</dbReference>
<feature type="compositionally biased region" description="Acidic residues" evidence="2">
    <location>
        <begin position="136"/>
        <end position="145"/>
    </location>
</feature>
<feature type="region of interest" description="Disordered" evidence="2">
    <location>
        <begin position="68"/>
        <end position="87"/>
    </location>
</feature>
<dbReference type="InterPro" id="IPR006578">
    <property type="entry name" value="MADF-dom"/>
</dbReference>
<dbReference type="EMBL" id="CARXXK010000004">
    <property type="protein sequence ID" value="CAI6366830.1"/>
    <property type="molecule type" value="Genomic_DNA"/>
</dbReference>
<evidence type="ECO:0008006" key="10">
    <source>
        <dbReference type="Google" id="ProtNLM"/>
    </source>
</evidence>
<dbReference type="EMBL" id="CARXXK010000001">
    <property type="protein sequence ID" value="CAI6349523.1"/>
    <property type="molecule type" value="Genomic_DNA"/>
</dbReference>
<evidence type="ECO:0000313" key="7">
    <source>
        <dbReference type="EMBL" id="CAI6364282.1"/>
    </source>
</evidence>
<evidence type="ECO:0000259" key="3">
    <source>
        <dbReference type="PROSITE" id="PS51029"/>
    </source>
</evidence>
<name>A0AAV0VYW3_9HEMI</name>
<dbReference type="Proteomes" id="UP001160148">
    <property type="component" value="Unassembled WGS sequence"/>
</dbReference>
<dbReference type="AlphaFoldDB" id="A0AAV0VYW3"/>
<evidence type="ECO:0000256" key="2">
    <source>
        <dbReference type="SAM" id="MobiDB-lite"/>
    </source>
</evidence>
<dbReference type="SMART" id="SM00595">
    <property type="entry name" value="MADF"/>
    <property type="match status" value="1"/>
</dbReference>
<keyword evidence="1" id="KW-0539">Nucleus</keyword>
<evidence type="ECO:0000259" key="4">
    <source>
        <dbReference type="PROSITE" id="PS51031"/>
    </source>
</evidence>
<comment type="subcellular location">
    <subcellularLocation>
        <location evidence="1">Nucleus</location>
    </subcellularLocation>
</comment>
<feature type="domain" description="BESS" evidence="4">
    <location>
        <begin position="226"/>
        <end position="265"/>
    </location>
</feature>
<proteinExistence type="predicted"/>
<dbReference type="PROSITE" id="PS51029">
    <property type="entry name" value="MADF"/>
    <property type="match status" value="1"/>
</dbReference>
<organism evidence="6 9">
    <name type="scientific">Macrosiphum euphorbiae</name>
    <name type="common">potato aphid</name>
    <dbReference type="NCBI Taxonomy" id="13131"/>
    <lineage>
        <taxon>Eukaryota</taxon>
        <taxon>Metazoa</taxon>
        <taxon>Ecdysozoa</taxon>
        <taxon>Arthropoda</taxon>
        <taxon>Hexapoda</taxon>
        <taxon>Insecta</taxon>
        <taxon>Pterygota</taxon>
        <taxon>Neoptera</taxon>
        <taxon>Paraneoptera</taxon>
        <taxon>Hemiptera</taxon>
        <taxon>Sternorrhyncha</taxon>
        <taxon>Aphidomorpha</taxon>
        <taxon>Aphidoidea</taxon>
        <taxon>Aphididae</taxon>
        <taxon>Macrosiphini</taxon>
        <taxon>Macrosiphum</taxon>
    </lineage>
</organism>
<dbReference type="PANTHER" id="PTHR12243">
    <property type="entry name" value="MADF DOMAIN TRANSCRIPTION FACTOR"/>
    <property type="match status" value="1"/>
</dbReference>